<evidence type="ECO:0000313" key="6">
    <source>
        <dbReference type="EMBL" id="MFD1721885.1"/>
    </source>
</evidence>
<dbReference type="InterPro" id="IPR051554">
    <property type="entry name" value="Acetyltransferase_Eis"/>
</dbReference>
<dbReference type="Gene3D" id="3.40.630.30">
    <property type="match status" value="2"/>
</dbReference>
<dbReference type="Proteomes" id="UP001597347">
    <property type="component" value="Unassembled WGS sequence"/>
</dbReference>
<dbReference type="InterPro" id="IPR016181">
    <property type="entry name" value="Acyl_CoA_acyltransferase"/>
</dbReference>
<evidence type="ECO:0000259" key="5">
    <source>
        <dbReference type="PROSITE" id="PS51186"/>
    </source>
</evidence>
<dbReference type="Gene3D" id="3.30.1050.10">
    <property type="entry name" value="SCP2 sterol-binding domain"/>
    <property type="match status" value="1"/>
</dbReference>
<dbReference type="EMBL" id="JBHUEA010000014">
    <property type="protein sequence ID" value="MFD1721885.1"/>
    <property type="molecule type" value="Genomic_DNA"/>
</dbReference>
<feature type="binding site" evidence="4">
    <location>
        <begin position="109"/>
        <end position="111"/>
    </location>
    <ligand>
        <name>acetyl-CoA</name>
        <dbReference type="ChEBI" id="CHEBI:57288"/>
    </ligand>
</feature>
<feature type="domain" description="N-acetyltransferase" evidence="5">
    <location>
        <begin position="6"/>
        <end position="196"/>
    </location>
</feature>
<dbReference type="InterPro" id="IPR025559">
    <property type="entry name" value="Eis_dom"/>
</dbReference>
<comment type="caution">
    <text evidence="6">The sequence shown here is derived from an EMBL/GenBank/DDBJ whole genome shotgun (WGS) entry which is preliminary data.</text>
</comment>
<evidence type="ECO:0000256" key="1">
    <source>
        <dbReference type="ARBA" id="ARBA00009213"/>
    </source>
</evidence>
<dbReference type="RefSeq" id="WP_377934518.1">
    <property type="nucleotide sequence ID" value="NZ_JBHUEA010000014.1"/>
</dbReference>
<comment type="subunit">
    <text evidence="4">Homohexamer; trimer of dimers.</text>
</comment>
<feature type="binding site" evidence="4">
    <location>
        <begin position="117"/>
        <end position="122"/>
    </location>
    <ligand>
        <name>acetyl-CoA</name>
        <dbReference type="ChEBI" id="CHEBI:57288"/>
    </ligand>
</feature>
<dbReference type="Pfam" id="PF17668">
    <property type="entry name" value="Acetyltransf_17"/>
    <property type="match status" value="1"/>
</dbReference>
<evidence type="ECO:0000256" key="2">
    <source>
        <dbReference type="ARBA" id="ARBA00022679"/>
    </source>
</evidence>
<dbReference type="PROSITE" id="PS51186">
    <property type="entry name" value="GNAT"/>
    <property type="match status" value="1"/>
</dbReference>
<protein>
    <submittedName>
        <fullName evidence="6">GNAT family N-acetyltransferase</fullName>
        <ecNumber evidence="6">2.3.1.-</ecNumber>
    </submittedName>
</protein>
<dbReference type="InterPro" id="IPR036527">
    <property type="entry name" value="SCP2_sterol-bd_dom_sf"/>
</dbReference>
<name>A0ABW4LGI8_9MICO</name>
<reference evidence="7" key="1">
    <citation type="journal article" date="2019" name="Int. J. Syst. Evol. Microbiol.">
        <title>The Global Catalogue of Microorganisms (GCM) 10K type strain sequencing project: providing services to taxonomists for standard genome sequencing and annotation.</title>
        <authorList>
            <consortium name="The Broad Institute Genomics Platform"/>
            <consortium name="The Broad Institute Genome Sequencing Center for Infectious Disease"/>
            <person name="Wu L."/>
            <person name="Ma J."/>
        </authorList>
    </citation>
    <scope>NUCLEOTIDE SEQUENCE [LARGE SCALE GENOMIC DNA]</scope>
    <source>
        <strain evidence="7">CGMCC 1.12471</strain>
    </source>
</reference>
<dbReference type="Pfam" id="PF13530">
    <property type="entry name" value="SCP2_2"/>
    <property type="match status" value="1"/>
</dbReference>
<keyword evidence="2 4" id="KW-0808">Transferase</keyword>
<dbReference type="SUPFAM" id="SSF55718">
    <property type="entry name" value="SCP-like"/>
    <property type="match status" value="1"/>
</dbReference>
<keyword evidence="3 4" id="KW-0012">Acyltransferase</keyword>
<keyword evidence="7" id="KW-1185">Reference proteome</keyword>
<feature type="binding site" evidence="4">
    <location>
        <begin position="145"/>
        <end position="146"/>
    </location>
    <ligand>
        <name>acetyl-CoA</name>
        <dbReference type="ChEBI" id="CHEBI:57288"/>
    </ligand>
</feature>
<sequence length="438" mass="47303">MAADPLTLPVDDEAQAALAAHGLRMELLDPGDDAQVRAWMEADSRGFHDAAPDDATIELVSGDFAGSRTVAVRDDSLTDPRVPVGTITSWPAAMTVPGGEVTGWAISGVTVAPTHRRRGIARAMVDAELRAAVAAELPVAILTVSEATIYTRYGFGPAAWTAALEVQAKRAGWLGAETPGRVQLVERATAMETARELLPAARRATPGDVQVVGHRFDRLFGSRTDEPELRRRRFVRYDDEDGVPRGLAVYVVGEEDPADFTSHVVEVRHLATTTDDAYRALWRYLLELDLVRTVRAPLRSTDEPLRWLVRDQRAIRTTELREHLWVRVLDPVAAFSARTYGASGRLALRVTDPAGYADGSFVIHATEGFAPRVARAGAGSDVPTLELPVDLLGSLYLGGVSAVTLARAGRITEVTPGAALAADRLLRGSEPPLLATWF</sequence>
<evidence type="ECO:0000313" key="7">
    <source>
        <dbReference type="Proteomes" id="UP001597347"/>
    </source>
</evidence>
<organism evidence="6 7">
    <name type="scientific">Amnibacterium endophyticum</name>
    <dbReference type="NCBI Taxonomy" id="2109337"/>
    <lineage>
        <taxon>Bacteria</taxon>
        <taxon>Bacillati</taxon>
        <taxon>Actinomycetota</taxon>
        <taxon>Actinomycetes</taxon>
        <taxon>Micrococcales</taxon>
        <taxon>Microbacteriaceae</taxon>
        <taxon>Amnibacterium</taxon>
    </lineage>
</organism>
<dbReference type="HAMAP" id="MF_01812">
    <property type="entry name" value="Eis"/>
    <property type="match status" value="1"/>
</dbReference>
<comment type="similarity">
    <text evidence="1 4">Belongs to the acetyltransferase Eis family.</text>
</comment>
<dbReference type="CDD" id="cd04301">
    <property type="entry name" value="NAT_SF"/>
    <property type="match status" value="1"/>
</dbReference>
<dbReference type="SUPFAM" id="SSF55729">
    <property type="entry name" value="Acyl-CoA N-acyltransferases (Nat)"/>
    <property type="match status" value="1"/>
</dbReference>
<dbReference type="InterPro" id="IPR022902">
    <property type="entry name" value="NAcTrfase_Eis"/>
</dbReference>
<proteinExistence type="inferred from homology"/>
<dbReference type="InterPro" id="IPR000182">
    <property type="entry name" value="GNAT_dom"/>
</dbReference>
<evidence type="ECO:0000256" key="4">
    <source>
        <dbReference type="HAMAP-Rule" id="MF_01812"/>
    </source>
</evidence>
<dbReference type="GO" id="GO:0016746">
    <property type="term" value="F:acyltransferase activity"/>
    <property type="evidence" value="ECO:0007669"/>
    <property type="project" value="UniProtKB-KW"/>
</dbReference>
<feature type="active site" description="Proton donor" evidence="4">
    <location>
        <position position="150"/>
    </location>
</feature>
<gene>
    <name evidence="6" type="ORF">ACFSBI_10005</name>
</gene>
<feature type="active site" description="Proton acceptor; via carboxylate" evidence="4">
    <location>
        <position position="438"/>
    </location>
</feature>
<evidence type="ECO:0000256" key="3">
    <source>
        <dbReference type="ARBA" id="ARBA00023315"/>
    </source>
</evidence>
<accession>A0ABW4LGI8</accession>
<dbReference type="Pfam" id="PF13527">
    <property type="entry name" value="Acetyltransf_9"/>
    <property type="match status" value="1"/>
</dbReference>
<dbReference type="PANTHER" id="PTHR37817:SF1">
    <property type="entry name" value="N-ACETYLTRANSFERASE EIS"/>
    <property type="match status" value="1"/>
</dbReference>
<dbReference type="InterPro" id="IPR041380">
    <property type="entry name" value="Acetyltransf_17"/>
</dbReference>
<dbReference type="EC" id="2.3.1.-" evidence="6"/>
<dbReference type="PANTHER" id="PTHR37817">
    <property type="entry name" value="N-ACETYLTRANSFERASE EIS"/>
    <property type="match status" value="1"/>
</dbReference>